<protein>
    <submittedName>
        <fullName evidence="3">Uncharacterized membrane protein</fullName>
    </submittedName>
</protein>
<dbReference type="InterPro" id="IPR036566">
    <property type="entry name" value="PYNP-like_C_sf"/>
</dbReference>
<proteinExistence type="predicted"/>
<dbReference type="AlphaFoldDB" id="A0A1M5JX82"/>
<feature type="transmembrane region" description="Helical" evidence="2">
    <location>
        <begin position="56"/>
        <end position="86"/>
    </location>
</feature>
<evidence type="ECO:0000256" key="1">
    <source>
        <dbReference type="ARBA" id="ARBA00022679"/>
    </source>
</evidence>
<keyword evidence="2" id="KW-0812">Transmembrane</keyword>
<keyword evidence="1" id="KW-0808">Transferase</keyword>
<feature type="transmembrane region" description="Helical" evidence="2">
    <location>
        <begin position="131"/>
        <end position="157"/>
    </location>
</feature>
<dbReference type="STRING" id="1070870.SAMN05444351_2677"/>
<dbReference type="Proteomes" id="UP000184471">
    <property type="component" value="Unassembled WGS sequence"/>
</dbReference>
<keyword evidence="2" id="KW-1133">Transmembrane helix</keyword>
<dbReference type="GO" id="GO:0016763">
    <property type="term" value="F:pentosyltransferase activity"/>
    <property type="evidence" value="ECO:0007669"/>
    <property type="project" value="InterPro"/>
</dbReference>
<reference evidence="3 4" key="1">
    <citation type="submission" date="2016-11" db="EMBL/GenBank/DDBJ databases">
        <authorList>
            <person name="Jaros S."/>
            <person name="Januszkiewicz K."/>
            <person name="Wedrychowicz H."/>
        </authorList>
    </citation>
    <scope>NUCLEOTIDE SEQUENCE [LARGE SCALE GENOMIC DNA]</scope>
    <source>
        <strain evidence="3 4">DSM 45408</strain>
    </source>
</reference>
<sequence>MPTTSRGRSSAESSRAPLWVWPATAGLVAAVAGWLLGEVEPRSGLLAGLWPSDSSAAGSLLQVVATGAVTITTLTLSLTVVALQLASSQFSPRLLRDFVRDRVTKTVLAVFAATFTFALAGLRGIDQAEPVPTLVCLVAALLGLASFGALLAFVTHIARMLRVDSMMVRVHDETDTAIRVFYRDYGDRSARSPDELDTGRARGTPVRATRSGFVRVTDAEHAVRAAQAQDAVVRIEVRPGDHVVQGSPIATVWAAGGTAADRVADAVREAVHLSAERTIDQDAGFGFRQLEDIAIKAMSPAVNDPTTAATAVGHMADLLVRLTGRHLGATLHEDAEGVGRVVVPDRDLRYYLDLACGQLRRFSAGEPTVLVALLRMLRDVAVVCRDDEQRTAVARAADEVCGQLAHQPLEQDADGVRDLRMRVDLALAGRLEDAFADRAGETRSI</sequence>
<dbReference type="GO" id="GO:0006213">
    <property type="term" value="P:pyrimidine nucleoside metabolic process"/>
    <property type="evidence" value="ECO:0007669"/>
    <property type="project" value="InterPro"/>
</dbReference>
<dbReference type="OrthoDB" id="2955631at2"/>
<evidence type="ECO:0000256" key="2">
    <source>
        <dbReference type="SAM" id="Phobius"/>
    </source>
</evidence>
<dbReference type="EMBL" id="FQVX01000002">
    <property type="protein sequence ID" value="SHG44985.1"/>
    <property type="molecule type" value="Genomic_DNA"/>
</dbReference>
<feature type="transmembrane region" description="Helical" evidence="2">
    <location>
        <begin position="107"/>
        <end position="125"/>
    </location>
</feature>
<dbReference type="Pfam" id="PF10011">
    <property type="entry name" value="DUF2254"/>
    <property type="match status" value="1"/>
</dbReference>
<accession>A0A1M5JX82</accession>
<evidence type="ECO:0000313" key="3">
    <source>
        <dbReference type="EMBL" id="SHG44985.1"/>
    </source>
</evidence>
<keyword evidence="2" id="KW-0472">Membrane</keyword>
<dbReference type="SUPFAM" id="SSF54680">
    <property type="entry name" value="Pyrimidine nucleoside phosphorylase C-terminal domain"/>
    <property type="match status" value="1"/>
</dbReference>
<keyword evidence="4" id="KW-1185">Reference proteome</keyword>
<dbReference type="RefSeq" id="WP_073420537.1">
    <property type="nucleotide sequence ID" value="NZ_FQVX01000002.1"/>
</dbReference>
<gene>
    <name evidence="3" type="ORF">SAMN05444351_2677</name>
</gene>
<feature type="transmembrane region" description="Helical" evidence="2">
    <location>
        <begin position="16"/>
        <end position="36"/>
    </location>
</feature>
<evidence type="ECO:0000313" key="4">
    <source>
        <dbReference type="Proteomes" id="UP000184471"/>
    </source>
</evidence>
<dbReference type="InterPro" id="IPR018723">
    <property type="entry name" value="DUF2254_membrane"/>
</dbReference>
<organism evidence="3 4">
    <name type="scientific">Geodermatophilus nigrescens</name>
    <dbReference type="NCBI Taxonomy" id="1070870"/>
    <lineage>
        <taxon>Bacteria</taxon>
        <taxon>Bacillati</taxon>
        <taxon>Actinomycetota</taxon>
        <taxon>Actinomycetes</taxon>
        <taxon>Geodermatophilales</taxon>
        <taxon>Geodermatophilaceae</taxon>
        <taxon>Geodermatophilus</taxon>
    </lineage>
</organism>
<name>A0A1M5JX82_9ACTN</name>